<dbReference type="EMBL" id="BMYQ01000011">
    <property type="protein sequence ID" value="GGW39912.1"/>
    <property type="molecule type" value="Genomic_DNA"/>
</dbReference>
<evidence type="ECO:0000313" key="1">
    <source>
        <dbReference type="EMBL" id="GGW39912.1"/>
    </source>
</evidence>
<reference evidence="1" key="2">
    <citation type="submission" date="2020-09" db="EMBL/GenBank/DDBJ databases">
        <authorList>
            <person name="Sun Q."/>
            <person name="Kim S."/>
        </authorList>
    </citation>
    <scope>NUCLEOTIDE SEQUENCE</scope>
    <source>
        <strain evidence="1">KCTC 23714</strain>
    </source>
</reference>
<keyword evidence="2" id="KW-1185">Reference proteome</keyword>
<dbReference type="Proteomes" id="UP000628984">
    <property type="component" value="Unassembled WGS sequence"/>
</dbReference>
<sequence length="904" mass="97585">MSRHFSFDCHEDYTEAAHIEALLLLRGGRILDAASGVALALLDERPVVVRLEGRRSGNYALLSKTGPGTIKQLSDQQFLEWAEADGGAASARPDQQVVDLAEGEARLCEVMQAIQDEVVPQVSALIAARAQELNATEEGRETKPEPPSRSACFEALAAFFAMGGYSGSFPAMAGIVQGLLKDVPGITLDLLPAVTGSADSATAHLALATPGTGKTRSVVGLIDALPTEAVVAVFQPTLKKADEFARDMAASSRPVHVFRGRGAPVQEGASERMCRRHAAAAELAGKGYPVKSILCGSSEPGAVAICPHAAGCAYLAQMKTLKDHVGGGVFILTHASLTQLPAFPAPHLVIIDEDPSASLPQAITIQVEALGMAADWATLLPDDGDEPKPRKSLQECDCAVSDETDDATPSSVMDLLERLRDGLACPAPLQEIATSIMVEEIEAALKMLRGLERKLRGGLKPGLPEQALREHLAVTALPDLQSLLVVLSAILEEVRLFVSGVIDRSDFNGLSFRRDATGELRSITAHRLARPAIKADVPMIVLDGTADPVLVGRALRRRMVVSKIDLRRQGEVVQCIGRGFGTGSLVPIPGYQVSAKIAAEREQLWQGLDTVLRREVAAAPAGVLVVSTLAVDEEARRRGCCDDLLGMPLAWTHFGAVRGINAFTNRQTIILIGRKQPPASAVEAIARAYFALDARPFDLGDGSYDVRRRALQDKMGRAHSVTTQVHLDSRINRILWQVREAEVIQALDRVRAVRFPRRVLLLNALDLRRLDDDPATEELGVPADRCMSWPEIRNGGNRAEAVLEASGGFLPVAPKALVQIAPEIFPSLEAAKKWLQRTDISEALVHHAEHLTYLQVRPIGQRGKPWPLIVDRRRQKNLSAARADFEAMIGMEMAVWQVDDGSRL</sequence>
<gene>
    <name evidence="1" type="ORF">GCM10011452_30390</name>
</gene>
<accession>A0A918J1L8</accession>
<name>A0A918J1L8_9RHOB</name>
<dbReference type="AlphaFoldDB" id="A0A918J1L8"/>
<organism evidence="1 2">
    <name type="scientific">Gemmobacter lanyuensis</name>
    <dbReference type="NCBI Taxonomy" id="1054497"/>
    <lineage>
        <taxon>Bacteria</taxon>
        <taxon>Pseudomonadati</taxon>
        <taxon>Pseudomonadota</taxon>
        <taxon>Alphaproteobacteria</taxon>
        <taxon>Rhodobacterales</taxon>
        <taxon>Paracoccaceae</taxon>
        <taxon>Gemmobacter</taxon>
    </lineage>
</organism>
<protein>
    <submittedName>
        <fullName evidence="1">Uncharacterized protein</fullName>
    </submittedName>
</protein>
<proteinExistence type="predicted"/>
<dbReference type="RefSeq" id="WP_189634722.1">
    <property type="nucleotide sequence ID" value="NZ_BMYQ01000011.1"/>
</dbReference>
<comment type="caution">
    <text evidence="1">The sequence shown here is derived from an EMBL/GenBank/DDBJ whole genome shotgun (WGS) entry which is preliminary data.</text>
</comment>
<evidence type="ECO:0000313" key="2">
    <source>
        <dbReference type="Proteomes" id="UP000628984"/>
    </source>
</evidence>
<reference evidence="1" key="1">
    <citation type="journal article" date="2014" name="Int. J. Syst. Evol. Microbiol.">
        <title>Complete genome sequence of Corynebacterium casei LMG S-19264T (=DSM 44701T), isolated from a smear-ripened cheese.</title>
        <authorList>
            <consortium name="US DOE Joint Genome Institute (JGI-PGF)"/>
            <person name="Walter F."/>
            <person name="Albersmeier A."/>
            <person name="Kalinowski J."/>
            <person name="Ruckert C."/>
        </authorList>
    </citation>
    <scope>NUCLEOTIDE SEQUENCE</scope>
    <source>
        <strain evidence="1">KCTC 23714</strain>
    </source>
</reference>